<comment type="caution">
    <text evidence="2">The sequence shown here is derived from an EMBL/GenBank/DDBJ whole genome shotgun (WGS) entry which is preliminary data.</text>
</comment>
<proteinExistence type="predicted"/>
<keyword evidence="1" id="KW-0732">Signal</keyword>
<dbReference type="AlphaFoldDB" id="A0A2U2BV88"/>
<reference evidence="3" key="1">
    <citation type="submission" date="2018-05" db="EMBL/GenBank/DDBJ databases">
        <authorList>
            <person name="Liu B.-T."/>
        </authorList>
    </citation>
    <scope>NUCLEOTIDE SEQUENCE [LARGE SCALE GENOMIC DNA]</scope>
    <source>
        <strain evidence="3">WD6-1</strain>
    </source>
</reference>
<keyword evidence="3" id="KW-1185">Reference proteome</keyword>
<dbReference type="EMBL" id="QEXV01000002">
    <property type="protein sequence ID" value="PWE17900.1"/>
    <property type="molecule type" value="Genomic_DNA"/>
</dbReference>
<protein>
    <recommendedName>
        <fullName evidence="4">UrcA family protein</fullName>
    </recommendedName>
</protein>
<evidence type="ECO:0000313" key="3">
    <source>
        <dbReference type="Proteomes" id="UP000245168"/>
    </source>
</evidence>
<feature type="chain" id="PRO_5015433151" description="UrcA family protein" evidence="1">
    <location>
        <begin position="25"/>
        <end position="111"/>
    </location>
</feature>
<organism evidence="2 3">
    <name type="scientific">Marinicauda salina</name>
    <dbReference type="NCBI Taxonomy" id="2135793"/>
    <lineage>
        <taxon>Bacteria</taxon>
        <taxon>Pseudomonadati</taxon>
        <taxon>Pseudomonadota</taxon>
        <taxon>Alphaproteobacteria</taxon>
        <taxon>Maricaulales</taxon>
        <taxon>Maricaulaceae</taxon>
        <taxon>Marinicauda</taxon>
    </lineage>
</organism>
<accession>A0A2U2BV88</accession>
<dbReference type="Proteomes" id="UP000245168">
    <property type="component" value="Unassembled WGS sequence"/>
</dbReference>
<dbReference type="InterPro" id="IPR030972">
    <property type="entry name" value="UrcA_uranyl"/>
</dbReference>
<dbReference type="RefSeq" id="WP_109252254.1">
    <property type="nucleotide sequence ID" value="NZ_QEXV01000002.1"/>
</dbReference>
<name>A0A2U2BV88_9PROT</name>
<gene>
    <name evidence="2" type="ORF">DDZ18_04810</name>
</gene>
<evidence type="ECO:0000313" key="2">
    <source>
        <dbReference type="EMBL" id="PWE17900.1"/>
    </source>
</evidence>
<feature type="signal peptide" evidence="1">
    <location>
        <begin position="1"/>
        <end position="24"/>
    </location>
</feature>
<sequence>MTRRILPVLPFAALAFAVAAPAHAEDLSFSYRAYELESEDGRQVVLERLEREAARHCDYVPAKRPLWELRAAVECHESIMTDVVNRIGDVRLTAQFDERGIRLAEADQAER</sequence>
<evidence type="ECO:0000256" key="1">
    <source>
        <dbReference type="SAM" id="SignalP"/>
    </source>
</evidence>
<evidence type="ECO:0008006" key="4">
    <source>
        <dbReference type="Google" id="ProtNLM"/>
    </source>
</evidence>
<dbReference type="NCBIfam" id="TIGR04433">
    <property type="entry name" value="UrcA_uranyl"/>
    <property type="match status" value="1"/>
</dbReference>